<dbReference type="PANTHER" id="PTHR12241:SF145">
    <property type="entry name" value="TUBULIN POLYGLUTAMYLASE TTLL5"/>
    <property type="match status" value="1"/>
</dbReference>
<evidence type="ECO:0000256" key="1">
    <source>
        <dbReference type="ARBA" id="ARBA00006820"/>
    </source>
</evidence>
<dbReference type="EMBL" id="UYRU01052117">
    <property type="protein sequence ID" value="VDN11725.1"/>
    <property type="molecule type" value="Genomic_DNA"/>
</dbReference>
<keyword evidence="3" id="KW-0547">Nucleotide-binding</keyword>
<proteinExistence type="inferred from homology"/>
<protein>
    <recommendedName>
        <fullName evidence="5">Tubulin--tyrosine ligase-like protein 5</fullName>
    </recommendedName>
</protein>
<dbReference type="Proteomes" id="UP000281553">
    <property type="component" value="Unassembled WGS sequence"/>
</dbReference>
<dbReference type="GO" id="GO:0005524">
    <property type="term" value="F:ATP binding"/>
    <property type="evidence" value="ECO:0007669"/>
    <property type="project" value="UniProtKB-KW"/>
</dbReference>
<dbReference type="PROSITE" id="PS51221">
    <property type="entry name" value="TTL"/>
    <property type="match status" value="1"/>
</dbReference>
<evidence type="ECO:0000256" key="4">
    <source>
        <dbReference type="ARBA" id="ARBA00022840"/>
    </source>
</evidence>
<dbReference type="Pfam" id="PF03133">
    <property type="entry name" value="TTL"/>
    <property type="match status" value="1"/>
</dbReference>
<organism evidence="8 9">
    <name type="scientific">Dibothriocephalus latus</name>
    <name type="common">Fish tapeworm</name>
    <name type="synonym">Diphyllobothrium latum</name>
    <dbReference type="NCBI Taxonomy" id="60516"/>
    <lineage>
        <taxon>Eukaryota</taxon>
        <taxon>Metazoa</taxon>
        <taxon>Spiralia</taxon>
        <taxon>Lophotrochozoa</taxon>
        <taxon>Platyhelminthes</taxon>
        <taxon>Cestoda</taxon>
        <taxon>Eucestoda</taxon>
        <taxon>Diphyllobothriidea</taxon>
        <taxon>Diphyllobothriidae</taxon>
        <taxon>Dibothriocephalus</taxon>
    </lineage>
</organism>
<evidence type="ECO:0000256" key="3">
    <source>
        <dbReference type="ARBA" id="ARBA00022741"/>
    </source>
</evidence>
<evidence type="ECO:0000313" key="9">
    <source>
        <dbReference type="Proteomes" id="UP000281553"/>
    </source>
</evidence>
<dbReference type="SUPFAM" id="SSF56059">
    <property type="entry name" value="Glutathione synthetase ATP-binding domain-like"/>
    <property type="match status" value="1"/>
</dbReference>
<evidence type="ECO:0000256" key="5">
    <source>
        <dbReference type="ARBA" id="ARBA00041448"/>
    </source>
</evidence>
<dbReference type="InterPro" id="IPR004344">
    <property type="entry name" value="TTL/TTLL_fam"/>
</dbReference>
<dbReference type="OrthoDB" id="2016263at2759"/>
<keyword evidence="9" id="KW-1185">Reference proteome</keyword>
<comment type="similarity">
    <text evidence="1">Belongs to the tubulin--tyrosine ligase family.</text>
</comment>
<evidence type="ECO:0000313" key="8">
    <source>
        <dbReference type="EMBL" id="VDN11725.1"/>
    </source>
</evidence>
<dbReference type="PANTHER" id="PTHR12241">
    <property type="entry name" value="TUBULIN POLYGLUTAMYLASE"/>
    <property type="match status" value="1"/>
</dbReference>
<evidence type="ECO:0000256" key="2">
    <source>
        <dbReference type="ARBA" id="ARBA00022598"/>
    </source>
</evidence>
<sequence length="583" mass="66367">MIFRPNIFPEKDETTDKWIMDCQVSDGFSDLSEDPSKSPIMKIEGRDDLSLKALFSSSSFFNRTNTLEEFEASSAVENIEERSERLPSGHNSPVPHKQISQVAKRPRSASTRSRRSSSKKKTDKTEHETRASISGYISRKIRPDSIWLNPILPTPFREAGIVWNGVYKRKPSLVFSPSVMVTRDTFVKILVEKLNMSCKVSKNDCKLLRTLLYSHGLTEMQGYSNEFNLLWTSSHLKPSQLKCLYEFQKINHFPNSFELTRKDRLATNIQRMQILKGFHNFDFVPRTFVLPQDYQDLLSEHTKERSVYIVKPIASSRGRGIYLATNPDNISTDETVIVSRYISNPLLIDGFKFDLRLYVAATSYDPLIVYVYEEGLARFATVRYQFGVRHLKNVCMHLTNYSVNKLNHDFVHNDDADVEDFGNKWSLGALLRYLRSEGKDTAGLMLRIEDIIIKSFIAVESPIVSACHLFQAGKNNCFELYGFDIIVDENLRPWLLEVNLSPSLACDTPLDFKIKSSMIADLLTLAGIQCHDPSRKYNAGVNHPGVNPLVPTFMAPKQPTFFVPARNYLLSELPGAVNGKSCI</sequence>
<feature type="region of interest" description="Disordered" evidence="7">
    <location>
        <begin position="77"/>
        <end position="131"/>
    </location>
</feature>
<reference evidence="8 9" key="1">
    <citation type="submission" date="2018-11" db="EMBL/GenBank/DDBJ databases">
        <authorList>
            <consortium name="Pathogen Informatics"/>
        </authorList>
    </citation>
    <scope>NUCLEOTIDE SEQUENCE [LARGE SCALE GENOMIC DNA]</scope>
</reference>
<dbReference type="GO" id="GO:0000226">
    <property type="term" value="P:microtubule cytoskeleton organization"/>
    <property type="evidence" value="ECO:0007669"/>
    <property type="project" value="TreeGrafter"/>
</dbReference>
<evidence type="ECO:0000256" key="6">
    <source>
        <dbReference type="ARBA" id="ARBA00049274"/>
    </source>
</evidence>
<dbReference type="AlphaFoldDB" id="A0A3P7L305"/>
<keyword evidence="4" id="KW-0067">ATP-binding</keyword>
<name>A0A3P7L305_DIBLA</name>
<keyword evidence="2" id="KW-0436">Ligase</keyword>
<dbReference type="GO" id="GO:0036064">
    <property type="term" value="C:ciliary basal body"/>
    <property type="evidence" value="ECO:0007669"/>
    <property type="project" value="TreeGrafter"/>
</dbReference>
<accession>A0A3P7L305</accession>
<gene>
    <name evidence="8" type="ORF">DILT_LOCUS7556</name>
</gene>
<dbReference type="Gene3D" id="3.30.470.20">
    <property type="entry name" value="ATP-grasp fold, B domain"/>
    <property type="match status" value="1"/>
</dbReference>
<dbReference type="GO" id="GO:0070740">
    <property type="term" value="F:tubulin-glutamic acid ligase activity"/>
    <property type="evidence" value="ECO:0007669"/>
    <property type="project" value="TreeGrafter"/>
</dbReference>
<feature type="compositionally biased region" description="Basic residues" evidence="7">
    <location>
        <begin position="104"/>
        <end position="122"/>
    </location>
</feature>
<comment type="catalytic activity">
    <reaction evidence="6">
        <text>L-glutamyl-[protein] + L-glutamate + ATP = gamma-L-glutamyl-L-glutamyl-[protein] + ADP + phosphate + H(+)</text>
        <dbReference type="Rhea" id="RHEA:60144"/>
        <dbReference type="Rhea" id="RHEA-COMP:10208"/>
        <dbReference type="Rhea" id="RHEA-COMP:15517"/>
        <dbReference type="ChEBI" id="CHEBI:15378"/>
        <dbReference type="ChEBI" id="CHEBI:29973"/>
        <dbReference type="ChEBI" id="CHEBI:29985"/>
        <dbReference type="ChEBI" id="CHEBI:30616"/>
        <dbReference type="ChEBI" id="CHEBI:43474"/>
        <dbReference type="ChEBI" id="CHEBI:143622"/>
        <dbReference type="ChEBI" id="CHEBI:456216"/>
    </reaction>
    <physiologicalReaction direction="left-to-right" evidence="6">
        <dbReference type="Rhea" id="RHEA:60145"/>
    </physiologicalReaction>
</comment>
<evidence type="ECO:0000256" key="7">
    <source>
        <dbReference type="SAM" id="MobiDB-lite"/>
    </source>
</evidence>
<dbReference type="GO" id="GO:0015631">
    <property type="term" value="F:tubulin binding"/>
    <property type="evidence" value="ECO:0007669"/>
    <property type="project" value="TreeGrafter"/>
</dbReference>